<dbReference type="AlphaFoldDB" id="A0A9E2L912"/>
<dbReference type="InterPro" id="IPR002931">
    <property type="entry name" value="Transglutaminase-like"/>
</dbReference>
<dbReference type="Proteomes" id="UP000823865">
    <property type="component" value="Unassembled WGS sequence"/>
</dbReference>
<dbReference type="InterPro" id="IPR038765">
    <property type="entry name" value="Papain-like_cys_pep_sf"/>
</dbReference>
<organism evidence="3 4">
    <name type="scientific">Candidatus Paraprevotella stercoravium</name>
    <dbReference type="NCBI Taxonomy" id="2838725"/>
    <lineage>
        <taxon>Bacteria</taxon>
        <taxon>Pseudomonadati</taxon>
        <taxon>Bacteroidota</taxon>
        <taxon>Bacteroidia</taxon>
        <taxon>Bacteroidales</taxon>
        <taxon>Prevotellaceae</taxon>
        <taxon>Paraprevotella</taxon>
    </lineage>
</organism>
<feature type="chain" id="PRO_5038342604" description="Transglutaminase-like domain-containing protein" evidence="1">
    <location>
        <begin position="25"/>
        <end position="411"/>
    </location>
</feature>
<accession>A0A9E2L912</accession>
<sequence length="411" mass="46096">MKKTLPFFCALLCAGALVSCSTQMDDMQLSNPTDKIETGNSDSDQFFPVEDDAVALEGTCHQKSMQLLHAGNPEQALSLYDTKITEEQYQEIKDYVDKIVVGMTSQKAIHDCLLTWVYNSIEHTQSDNDPYPVFKNRKGICQGKSNLLKVMLLSQNIPVVSVNGFAWGLGHAWLYTCLDGVWYLSDPTNNFSMPETDPGCNDLQPYFLEWTVYEDDKSLVEYSGNELTLIKVKSGDTKYTVPYSAGGFVLTAFNPESALPENIREVYIGKNIVSLGYQGLIGLKVHGKNIEQVHVDPANPYLEEYEGVVYLKEGDTHMPYYIPDQIKRIVLKPYKIYGKGVVGGHQNVEEIVFPEGVEAITDYAVENCPNLKRIYVPENAVLGKRAFRNIPRDCEVIRQKTETGIPTITVD</sequence>
<dbReference type="Gene3D" id="3.10.620.30">
    <property type="match status" value="1"/>
</dbReference>
<feature type="signal peptide" evidence="1">
    <location>
        <begin position="1"/>
        <end position="24"/>
    </location>
</feature>
<reference evidence="3" key="2">
    <citation type="submission" date="2021-04" db="EMBL/GenBank/DDBJ databases">
        <authorList>
            <person name="Gilroy R."/>
        </authorList>
    </citation>
    <scope>NUCLEOTIDE SEQUENCE</scope>
    <source>
        <strain evidence="3">G3-2149</strain>
    </source>
</reference>
<dbReference type="InterPro" id="IPR032675">
    <property type="entry name" value="LRR_dom_sf"/>
</dbReference>
<comment type="caution">
    <text evidence="3">The sequence shown here is derived from an EMBL/GenBank/DDBJ whole genome shotgun (WGS) entry which is preliminary data.</text>
</comment>
<dbReference type="PROSITE" id="PS51257">
    <property type="entry name" value="PROKAR_LIPOPROTEIN"/>
    <property type="match status" value="1"/>
</dbReference>
<evidence type="ECO:0000259" key="2">
    <source>
        <dbReference type="SMART" id="SM00460"/>
    </source>
</evidence>
<reference evidence="3" key="1">
    <citation type="journal article" date="2021" name="PeerJ">
        <title>Extensive microbial diversity within the chicken gut microbiome revealed by metagenomics and culture.</title>
        <authorList>
            <person name="Gilroy R."/>
            <person name="Ravi A."/>
            <person name="Getino M."/>
            <person name="Pursley I."/>
            <person name="Horton D.L."/>
            <person name="Alikhan N.F."/>
            <person name="Baker D."/>
            <person name="Gharbi K."/>
            <person name="Hall N."/>
            <person name="Watson M."/>
            <person name="Adriaenssens E.M."/>
            <person name="Foster-Nyarko E."/>
            <person name="Jarju S."/>
            <person name="Secka A."/>
            <person name="Antonio M."/>
            <person name="Oren A."/>
            <person name="Chaudhuri R.R."/>
            <person name="La Ragione R."/>
            <person name="Hildebrand F."/>
            <person name="Pallen M.J."/>
        </authorList>
    </citation>
    <scope>NUCLEOTIDE SEQUENCE</scope>
    <source>
        <strain evidence="3">G3-2149</strain>
    </source>
</reference>
<name>A0A9E2L912_9BACT</name>
<proteinExistence type="predicted"/>
<gene>
    <name evidence="3" type="ORF">H9789_10875</name>
</gene>
<evidence type="ECO:0000256" key="1">
    <source>
        <dbReference type="SAM" id="SignalP"/>
    </source>
</evidence>
<evidence type="ECO:0000313" key="3">
    <source>
        <dbReference type="EMBL" id="MBU3854294.1"/>
    </source>
</evidence>
<dbReference type="Gene3D" id="3.80.10.10">
    <property type="entry name" value="Ribonuclease Inhibitor"/>
    <property type="match status" value="1"/>
</dbReference>
<dbReference type="SMART" id="SM00460">
    <property type="entry name" value="TGc"/>
    <property type="match status" value="1"/>
</dbReference>
<evidence type="ECO:0000313" key="4">
    <source>
        <dbReference type="Proteomes" id="UP000823865"/>
    </source>
</evidence>
<protein>
    <recommendedName>
        <fullName evidence="2">Transglutaminase-like domain-containing protein</fullName>
    </recommendedName>
</protein>
<dbReference type="SUPFAM" id="SSF54001">
    <property type="entry name" value="Cysteine proteinases"/>
    <property type="match status" value="1"/>
</dbReference>
<dbReference type="Pfam" id="PF01841">
    <property type="entry name" value="Transglut_core"/>
    <property type="match status" value="1"/>
</dbReference>
<keyword evidence="1" id="KW-0732">Signal</keyword>
<feature type="domain" description="Transglutaminase-like" evidence="2">
    <location>
        <begin position="133"/>
        <end position="189"/>
    </location>
</feature>
<dbReference type="EMBL" id="JAHLFU010000221">
    <property type="protein sequence ID" value="MBU3854294.1"/>
    <property type="molecule type" value="Genomic_DNA"/>
</dbReference>